<dbReference type="PANTHER" id="PTHR32114">
    <property type="entry name" value="ABC TRANSPORTER ABCH.3"/>
    <property type="match status" value="1"/>
</dbReference>
<dbReference type="InterPro" id="IPR038729">
    <property type="entry name" value="Rad50/SbcC_AAA"/>
</dbReference>
<comment type="caution">
    <text evidence="3">The sequence shown here is derived from an EMBL/GenBank/DDBJ whole genome shotgun (WGS) entry which is preliminary data.</text>
</comment>
<proteinExistence type="predicted"/>
<gene>
    <name evidence="3" type="ORF">OO013_01125</name>
</gene>
<reference evidence="3 4" key="1">
    <citation type="submission" date="2022-11" db="EMBL/GenBank/DDBJ databases">
        <title>The characterization of three novel Bacteroidetes species and genomic analysis of their roles in tidal elemental geochemical cycles.</title>
        <authorList>
            <person name="Ma K."/>
        </authorList>
    </citation>
    <scope>NUCLEOTIDE SEQUENCE [LARGE SCALE GENOMIC DNA]</scope>
    <source>
        <strain evidence="3 4">M17</strain>
    </source>
</reference>
<name>A0ABT3RLQ0_9BACT</name>
<dbReference type="Pfam" id="PF13476">
    <property type="entry name" value="AAA_23"/>
    <property type="match status" value="1"/>
</dbReference>
<evidence type="ECO:0000259" key="2">
    <source>
        <dbReference type="Pfam" id="PF13476"/>
    </source>
</evidence>
<dbReference type="Proteomes" id="UP001209885">
    <property type="component" value="Unassembled WGS sequence"/>
</dbReference>
<feature type="coiled-coil region" evidence="1">
    <location>
        <begin position="473"/>
        <end position="572"/>
    </location>
</feature>
<feature type="coiled-coil region" evidence="1">
    <location>
        <begin position="301"/>
        <end position="353"/>
    </location>
</feature>
<dbReference type="Pfam" id="PF13558">
    <property type="entry name" value="SbcC_Walker_B"/>
    <property type="match status" value="1"/>
</dbReference>
<feature type="domain" description="Rad50/SbcC-type AAA" evidence="2">
    <location>
        <begin position="5"/>
        <end position="244"/>
    </location>
</feature>
<keyword evidence="1" id="KW-0175">Coiled coil</keyword>
<dbReference type="EMBL" id="JAPFQN010000001">
    <property type="protein sequence ID" value="MCX2742443.1"/>
    <property type="molecule type" value="Genomic_DNA"/>
</dbReference>
<dbReference type="SUPFAM" id="SSF52540">
    <property type="entry name" value="P-loop containing nucleoside triphosphate hydrolases"/>
    <property type="match status" value="1"/>
</dbReference>
<accession>A0ABT3RLQ0</accession>
<sequence>MKILKIRLQNINSFKGEHCVNFENSDLSASGLFLITGPTGAGKTTILDSITLALYNKVPRIDKQITKNVIQQKGLLITRGEQESLAEVEYEAGGKLYRSSWKIAHTKTGNLKDYEMELTDLTENKIIDLKKSEVPAANEKFIGLSYDQFIKAIMLSQGDFAKLLKANRDERSVLLEKITGLTSFRDISRKVYELSKEAETKLAIEESSKESIQLLSDEDINELKSELKDLNASKTNLKQREKELNKKISSAEKYSQLKKEYVNTENEVSKISDEITKNQNSFEKIGRYKEIIPLKSKYSDYNNLKSKIADYTETISDLQQKEKQLNEKSISLKSELEKKNNELQKVKEEHLNIQPKINKAKELSGDLKILKTEYSRNNKSLELATKELKLAEDQTNEFLDQQLALNKELALLDNNLSQLKEYQAGAENISDIERSIQLVLETDKNISEVFNKYPKIKNGISDVSDTKEVIFYLQDTQAKMDHKIKEIQNHLNQNSDPEYQVKIKDLGQNYKSLINEKQIIESKINAEENETESLNQKLIAVKNSLSEEEGSISLLDSKIKTIEGQIDNAKKKIGLAAYSTELVKDKPCPLCGSKDHPSPLKASKEEEIFKELLNQIDNDKKELEHKRLKREKLLLSKTEFESDIKSKDENINVNKDELRDRNIKISQIEDKLTKHGIHIPSQDLDTWINSLESNVEMANRLSSIEKGYPVLDHLQSLYSTKQKNTEIIEKYVPVKDDISSSINKIKEYRAQSEKFKKIKEELNLLNAREESLRKELKRSEQNKSYLLEEKGQFQEKIEDYNDQIKQLLNGEDPEEIESRFTHAIENQKKEIISIEKNIIANSNKHDSILEQSKKYLENRKSLEESALNLREDINKQLPAFIDSLEELSKYIITEEEFDQISELKTKLFTKKENKIERLNQLKKEIQENIDFKLTEEEISKLHSELGELEEQINESSKKEGAIQQKLENDNAQRKKLESSLSKIKELRAKVNQWKLLNDLIGSADGDKFVRYAQDMILYHLLEFANYRLSKLTDRYLFARFEEETEDVNDLYIIDRWQGDLRRSVHSLSGGESFILSLALALSLADMNSKNISLNTLFIDEGFGTLDEQTLDIVISTLETLQAQTGKMIGLISHVPLLRDRINTQIKVVKNNNGHSRILF</sequence>
<evidence type="ECO:0000313" key="3">
    <source>
        <dbReference type="EMBL" id="MCX2742443.1"/>
    </source>
</evidence>
<evidence type="ECO:0000313" key="4">
    <source>
        <dbReference type="Proteomes" id="UP001209885"/>
    </source>
</evidence>
<keyword evidence="4" id="KW-1185">Reference proteome</keyword>
<feature type="coiled-coil region" evidence="1">
    <location>
        <begin position="904"/>
        <end position="986"/>
    </location>
</feature>
<dbReference type="RefSeq" id="WP_266054677.1">
    <property type="nucleotide sequence ID" value="NZ_JAPFQN010000001.1"/>
</dbReference>
<dbReference type="InterPro" id="IPR027417">
    <property type="entry name" value="P-loop_NTPase"/>
</dbReference>
<dbReference type="PANTHER" id="PTHR32114:SF2">
    <property type="entry name" value="ABC TRANSPORTER ABCH.3"/>
    <property type="match status" value="1"/>
</dbReference>
<protein>
    <submittedName>
        <fullName evidence="3">AAA family ATPase</fullName>
    </submittedName>
</protein>
<feature type="coiled-coil region" evidence="1">
    <location>
        <begin position="602"/>
        <end position="629"/>
    </location>
</feature>
<organism evidence="3 4">
    <name type="scientific">Mangrovivirga halotolerans</name>
    <dbReference type="NCBI Taxonomy" id="2993936"/>
    <lineage>
        <taxon>Bacteria</taxon>
        <taxon>Pseudomonadati</taxon>
        <taxon>Bacteroidota</taxon>
        <taxon>Cytophagia</taxon>
        <taxon>Cytophagales</taxon>
        <taxon>Mangrovivirgaceae</taxon>
        <taxon>Mangrovivirga</taxon>
    </lineage>
</organism>
<dbReference type="Gene3D" id="3.40.50.300">
    <property type="entry name" value="P-loop containing nucleotide triphosphate hydrolases"/>
    <property type="match status" value="2"/>
</dbReference>
<feature type="coiled-coil region" evidence="1">
    <location>
        <begin position="745"/>
        <end position="810"/>
    </location>
</feature>
<evidence type="ECO:0000256" key="1">
    <source>
        <dbReference type="SAM" id="Coils"/>
    </source>
</evidence>
<feature type="coiled-coil region" evidence="1">
    <location>
        <begin position="220"/>
        <end position="274"/>
    </location>
</feature>